<dbReference type="InterPro" id="IPR057251">
    <property type="entry name" value="FP_C"/>
</dbReference>
<feature type="domain" description="FP protein C-terminal" evidence="3">
    <location>
        <begin position="272"/>
        <end position="319"/>
    </location>
</feature>
<organism evidence="4 5">
    <name type="scientific">Chilo suppressalis</name>
    <name type="common">Asiatic rice borer moth</name>
    <dbReference type="NCBI Taxonomy" id="168631"/>
    <lineage>
        <taxon>Eukaryota</taxon>
        <taxon>Metazoa</taxon>
        <taxon>Ecdysozoa</taxon>
        <taxon>Arthropoda</taxon>
        <taxon>Hexapoda</taxon>
        <taxon>Insecta</taxon>
        <taxon>Pterygota</taxon>
        <taxon>Neoptera</taxon>
        <taxon>Endopterygota</taxon>
        <taxon>Lepidoptera</taxon>
        <taxon>Glossata</taxon>
        <taxon>Ditrysia</taxon>
        <taxon>Pyraloidea</taxon>
        <taxon>Crambidae</taxon>
        <taxon>Crambinae</taxon>
        <taxon>Chilo</taxon>
    </lineage>
</organism>
<evidence type="ECO:0000259" key="3">
    <source>
        <dbReference type="Pfam" id="PF25298"/>
    </source>
</evidence>
<sequence length="325" mass="37367">MPNLARSPPLNKSHSMSDSDVAKSSNPLLDESKIMQRDSKRRRLSDTVTEIEHDNIRTIIREELRDMLCSLQTQQNTRLDAFEQHFSEIKGQEGDIKKINALLLEIKNTNISIEGTMSFLASQNDDLKNKLEHLEMQNKKNIEHITILEEKLEDIQREKRKANIEIKNVPKMTEETRETLVEMVTNLSKTLGCKLDEGHITDIYRLKAKRGTNGNSPIIVETSSSMLKTELLTLCKAFNRKTKPKLCAKHLGLKKSEDTPIFVSEHLTIKGTRLFFLARELAKTNTFKYCWTAYGRVYLREHDTSPIITVKSESQINGLMQKKKI</sequence>
<evidence type="ECO:0000313" key="5">
    <source>
        <dbReference type="Proteomes" id="UP001153292"/>
    </source>
</evidence>
<evidence type="ECO:0000256" key="2">
    <source>
        <dbReference type="SAM" id="MobiDB-lite"/>
    </source>
</evidence>
<gene>
    <name evidence="4" type="ORF">CHILSU_LOCUS10579</name>
</gene>
<evidence type="ECO:0000256" key="1">
    <source>
        <dbReference type="SAM" id="Coils"/>
    </source>
</evidence>
<evidence type="ECO:0000313" key="4">
    <source>
        <dbReference type="EMBL" id="CAH0407183.1"/>
    </source>
</evidence>
<reference evidence="4" key="1">
    <citation type="submission" date="2021-12" db="EMBL/GenBank/DDBJ databases">
        <authorList>
            <person name="King R."/>
        </authorList>
    </citation>
    <scope>NUCLEOTIDE SEQUENCE</scope>
</reference>
<accession>A0ABN8BCP4</accession>
<feature type="coiled-coil region" evidence="1">
    <location>
        <begin position="117"/>
        <end position="165"/>
    </location>
</feature>
<keyword evidence="5" id="KW-1185">Reference proteome</keyword>
<dbReference type="Proteomes" id="UP001153292">
    <property type="component" value="Chromosome 8"/>
</dbReference>
<proteinExistence type="predicted"/>
<protein>
    <recommendedName>
        <fullName evidence="3">FP protein C-terminal domain-containing protein</fullName>
    </recommendedName>
</protein>
<name>A0ABN8BCP4_CHISP</name>
<keyword evidence="1" id="KW-0175">Coiled coil</keyword>
<dbReference type="EMBL" id="OU963901">
    <property type="protein sequence ID" value="CAH0407183.1"/>
    <property type="molecule type" value="Genomic_DNA"/>
</dbReference>
<dbReference type="Pfam" id="PF25298">
    <property type="entry name" value="Baculo_FP_2nd"/>
    <property type="match status" value="1"/>
</dbReference>
<feature type="region of interest" description="Disordered" evidence="2">
    <location>
        <begin position="1"/>
        <end position="45"/>
    </location>
</feature>